<keyword evidence="1" id="KW-1185">Reference proteome</keyword>
<evidence type="ECO:0000313" key="1">
    <source>
        <dbReference type="Proteomes" id="UP000035642"/>
    </source>
</evidence>
<reference evidence="1" key="1">
    <citation type="submission" date="2012-09" db="EMBL/GenBank/DDBJ databases">
        <authorList>
            <person name="Martin A.A."/>
        </authorList>
    </citation>
    <scope>NUCLEOTIDE SEQUENCE</scope>
</reference>
<dbReference type="Proteomes" id="UP000035642">
    <property type="component" value="Unassembled WGS sequence"/>
</dbReference>
<dbReference type="WBParaSite" id="ACAC_0001230301-mRNA-1">
    <property type="protein sequence ID" value="ACAC_0001230301-mRNA-1"/>
    <property type="gene ID" value="ACAC_0001230301"/>
</dbReference>
<dbReference type="STRING" id="6313.A0A0K0DL60"/>
<protein>
    <submittedName>
        <fullName evidence="2">Pecanex-like protein</fullName>
    </submittedName>
</protein>
<accession>A0A0K0DL60</accession>
<sequence length="332" mass="36576">LTTASFADKMDDADLLNPRTSVLSDAVHLLESAIPRFKAEMLRNVAPNNARYSAPYTFPIPEYGHHRLSHTSNVVTGHSGRHDLLPYRDDSSSSSIRGVSPPNNEVELPRFHTNIGRFANGVANRVALSQRHPLPMNEMRTDNADNIASSQQNSVAAQNPSHLTYSGCSNGVDPAKYQKLQTKIFPKSSAQLLSRNWSDKISNHQGHNLLDMNHLGSLTIGYFDKEQPYHRTPEANSGTTAVMMDPESCHSYDRAFSAARKNNTSGNETQAQFPQVAQCAKGGAQVVAQWLQRALDMGVDALRAEYRGLAKYTLPEMTVDACKANQEAGKNR</sequence>
<evidence type="ECO:0000313" key="2">
    <source>
        <dbReference type="WBParaSite" id="ACAC_0001230301-mRNA-1"/>
    </source>
</evidence>
<proteinExistence type="predicted"/>
<name>A0A0K0DL60_ANGCA</name>
<dbReference type="AlphaFoldDB" id="A0A0K0DL60"/>
<organism evidence="1 2">
    <name type="scientific">Angiostrongylus cantonensis</name>
    <name type="common">Rat lungworm</name>
    <dbReference type="NCBI Taxonomy" id="6313"/>
    <lineage>
        <taxon>Eukaryota</taxon>
        <taxon>Metazoa</taxon>
        <taxon>Ecdysozoa</taxon>
        <taxon>Nematoda</taxon>
        <taxon>Chromadorea</taxon>
        <taxon>Rhabditida</taxon>
        <taxon>Rhabditina</taxon>
        <taxon>Rhabditomorpha</taxon>
        <taxon>Strongyloidea</taxon>
        <taxon>Metastrongylidae</taxon>
        <taxon>Angiostrongylus</taxon>
    </lineage>
</organism>
<reference evidence="2" key="2">
    <citation type="submission" date="2017-02" db="UniProtKB">
        <authorList>
            <consortium name="WormBaseParasite"/>
        </authorList>
    </citation>
    <scope>IDENTIFICATION</scope>
</reference>